<keyword evidence="9" id="KW-0732">Signal</keyword>
<comment type="subcellular location">
    <subcellularLocation>
        <location evidence="1">Cell outer membrane</location>
    </subcellularLocation>
</comment>
<keyword evidence="3" id="KW-0813">Transport</keyword>
<dbReference type="InterPro" id="IPR051906">
    <property type="entry name" value="TolC-like"/>
</dbReference>
<keyword evidence="8" id="KW-0175">Coiled coil</keyword>
<reference evidence="11" key="1">
    <citation type="submission" date="2016-11" db="EMBL/GenBank/DDBJ databases">
        <authorList>
            <person name="Varghese N."/>
            <person name="Submissions S."/>
        </authorList>
    </citation>
    <scope>NUCLEOTIDE SEQUENCE [LARGE SCALE GENOMIC DNA]</scope>
    <source>
        <strain evidence="11">DSM 15292</strain>
    </source>
</reference>
<dbReference type="OrthoDB" id="367883at2"/>
<keyword evidence="7" id="KW-0998">Cell outer membrane</keyword>
<comment type="similarity">
    <text evidence="2">Belongs to the outer membrane factor (OMF) (TC 1.B.17) family.</text>
</comment>
<dbReference type="EMBL" id="FSRC01000001">
    <property type="protein sequence ID" value="SIN70216.1"/>
    <property type="molecule type" value="Genomic_DNA"/>
</dbReference>
<feature type="signal peptide" evidence="9">
    <location>
        <begin position="1"/>
        <end position="22"/>
    </location>
</feature>
<feature type="chain" id="PRO_5012478305" evidence="9">
    <location>
        <begin position="23"/>
        <end position="439"/>
    </location>
</feature>
<evidence type="ECO:0000256" key="1">
    <source>
        <dbReference type="ARBA" id="ARBA00004442"/>
    </source>
</evidence>
<dbReference type="InterPro" id="IPR003423">
    <property type="entry name" value="OMP_efflux"/>
</dbReference>
<dbReference type="Pfam" id="PF02321">
    <property type="entry name" value="OEP"/>
    <property type="match status" value="2"/>
</dbReference>
<dbReference type="PANTHER" id="PTHR30026">
    <property type="entry name" value="OUTER MEMBRANE PROTEIN TOLC"/>
    <property type="match status" value="1"/>
</dbReference>
<evidence type="ECO:0000256" key="8">
    <source>
        <dbReference type="SAM" id="Coils"/>
    </source>
</evidence>
<evidence type="ECO:0000256" key="3">
    <source>
        <dbReference type="ARBA" id="ARBA00022448"/>
    </source>
</evidence>
<feature type="coiled-coil region" evidence="8">
    <location>
        <begin position="155"/>
        <end position="182"/>
    </location>
</feature>
<dbReference type="GO" id="GO:0009279">
    <property type="term" value="C:cell outer membrane"/>
    <property type="evidence" value="ECO:0007669"/>
    <property type="project" value="UniProtKB-SubCell"/>
</dbReference>
<proteinExistence type="inferred from homology"/>
<dbReference type="STRING" id="226505.SAMN05444394_0915"/>
<evidence type="ECO:0000256" key="7">
    <source>
        <dbReference type="ARBA" id="ARBA00023237"/>
    </source>
</evidence>
<evidence type="ECO:0000256" key="4">
    <source>
        <dbReference type="ARBA" id="ARBA00022452"/>
    </source>
</evidence>
<dbReference type="GO" id="GO:0015288">
    <property type="term" value="F:porin activity"/>
    <property type="evidence" value="ECO:0007669"/>
    <property type="project" value="TreeGrafter"/>
</dbReference>
<evidence type="ECO:0000256" key="9">
    <source>
        <dbReference type="SAM" id="SignalP"/>
    </source>
</evidence>
<dbReference type="GO" id="GO:0015562">
    <property type="term" value="F:efflux transmembrane transporter activity"/>
    <property type="evidence" value="ECO:0007669"/>
    <property type="project" value="InterPro"/>
</dbReference>
<protein>
    <submittedName>
        <fullName evidence="10">Outer membrane protein TolC</fullName>
    </submittedName>
</protein>
<evidence type="ECO:0000256" key="2">
    <source>
        <dbReference type="ARBA" id="ARBA00007613"/>
    </source>
</evidence>
<keyword evidence="6" id="KW-0472">Membrane</keyword>
<organism evidence="10 11">
    <name type="scientific">Algoriphagus halophilus</name>
    <dbReference type="NCBI Taxonomy" id="226505"/>
    <lineage>
        <taxon>Bacteria</taxon>
        <taxon>Pseudomonadati</taxon>
        <taxon>Bacteroidota</taxon>
        <taxon>Cytophagia</taxon>
        <taxon>Cytophagales</taxon>
        <taxon>Cyclobacteriaceae</taxon>
        <taxon>Algoriphagus</taxon>
    </lineage>
</organism>
<sequence length="439" mass="50655">MFKKYVLLVGMGVLLLSTSGYAQENPPIPQGELTLEQILEYSLVNSPMVKQSQIDQEIGDHEIKASLADWYPQVTLSGAGNYNIKLQTSVIGDQLITFGQPWNSNLMFQVNQTLFNRDQLFASKSSKYYRDQLDKAIKNTRITTIVEVSKAYYDILLAEEQLNVLNENIGRLEKQLKDAKNRYESGLVDKTDYQRASISLSNEMSVRNRVQTSFDARYAYLKQLMGCPEEFEFTVSFDREEMLSEIYMDASEPLVLENRVEYQLMQTQQTLNEIQFSYEKWNYLPQLSASYNYNWLYFNQEFSNLYNQAYPTSSVGLTLSLPIFQGGKRNHRVRVADLQVDRGAIDLQNLGNQITTEYEVALTTYQSDVYAWENIRENMKMAEEVYDIIKLQYDEGIKAYVDLVVAESDLRTAQINHLNAIFQVLESKLDLEKALGLIE</sequence>
<name>A0A1N6DHL2_9BACT</name>
<evidence type="ECO:0000256" key="5">
    <source>
        <dbReference type="ARBA" id="ARBA00022692"/>
    </source>
</evidence>
<evidence type="ECO:0000313" key="11">
    <source>
        <dbReference type="Proteomes" id="UP000185221"/>
    </source>
</evidence>
<dbReference type="Gene3D" id="1.20.1600.10">
    <property type="entry name" value="Outer membrane efflux proteins (OEP)"/>
    <property type="match status" value="1"/>
</dbReference>
<keyword evidence="11" id="KW-1185">Reference proteome</keyword>
<gene>
    <name evidence="10" type="ORF">SAMN05444394_0915</name>
</gene>
<keyword evidence="4" id="KW-1134">Transmembrane beta strand</keyword>
<dbReference type="AlphaFoldDB" id="A0A1N6DHL2"/>
<keyword evidence="5" id="KW-0812">Transmembrane</keyword>
<dbReference type="PANTHER" id="PTHR30026:SF20">
    <property type="entry name" value="OUTER MEMBRANE PROTEIN TOLC"/>
    <property type="match status" value="1"/>
</dbReference>
<dbReference type="GO" id="GO:1990281">
    <property type="term" value="C:efflux pump complex"/>
    <property type="evidence" value="ECO:0007669"/>
    <property type="project" value="TreeGrafter"/>
</dbReference>
<dbReference type="SUPFAM" id="SSF56954">
    <property type="entry name" value="Outer membrane efflux proteins (OEP)"/>
    <property type="match status" value="1"/>
</dbReference>
<evidence type="ECO:0000256" key="6">
    <source>
        <dbReference type="ARBA" id="ARBA00023136"/>
    </source>
</evidence>
<evidence type="ECO:0000313" key="10">
    <source>
        <dbReference type="EMBL" id="SIN70216.1"/>
    </source>
</evidence>
<accession>A0A1N6DHL2</accession>
<dbReference type="RefSeq" id="WP_074225113.1">
    <property type="nucleotide sequence ID" value="NZ_FSRC01000001.1"/>
</dbReference>
<dbReference type="Proteomes" id="UP000185221">
    <property type="component" value="Unassembled WGS sequence"/>
</dbReference>